<evidence type="ECO:0000313" key="15">
    <source>
        <dbReference type="EMBL" id="KAH6756897.1"/>
    </source>
</evidence>
<evidence type="ECO:0000256" key="7">
    <source>
        <dbReference type="ARBA" id="ARBA00022989"/>
    </source>
</evidence>
<dbReference type="GO" id="GO:0020037">
    <property type="term" value="F:heme binding"/>
    <property type="evidence" value="ECO:0007669"/>
    <property type="project" value="InterPro"/>
</dbReference>
<accession>A0AAD4IQ95</accession>
<gene>
    <name evidence="15" type="ORF">C2S53_006699</name>
</gene>
<protein>
    <recommendedName>
        <fullName evidence="17">Cytochrome P450</fullName>
    </recommendedName>
</protein>
<evidence type="ECO:0000256" key="1">
    <source>
        <dbReference type="ARBA" id="ARBA00001971"/>
    </source>
</evidence>
<keyword evidence="6 12" id="KW-0479">Metal-binding</keyword>
<evidence type="ECO:0000256" key="14">
    <source>
        <dbReference type="SAM" id="Phobius"/>
    </source>
</evidence>
<dbReference type="InterPro" id="IPR002401">
    <property type="entry name" value="Cyt_P450_E_grp-I"/>
</dbReference>
<keyword evidence="4 12" id="KW-0349">Heme</keyword>
<keyword evidence="5 14" id="KW-0812">Transmembrane</keyword>
<dbReference type="SUPFAM" id="SSF48264">
    <property type="entry name" value="Cytochrome P450"/>
    <property type="match status" value="1"/>
</dbReference>
<evidence type="ECO:0000256" key="10">
    <source>
        <dbReference type="ARBA" id="ARBA00023033"/>
    </source>
</evidence>
<organism evidence="15 16">
    <name type="scientific">Perilla frutescens var. hirtella</name>
    <name type="common">Perilla citriodora</name>
    <name type="synonym">Perilla setoyensis</name>
    <dbReference type="NCBI Taxonomy" id="608512"/>
    <lineage>
        <taxon>Eukaryota</taxon>
        <taxon>Viridiplantae</taxon>
        <taxon>Streptophyta</taxon>
        <taxon>Embryophyta</taxon>
        <taxon>Tracheophyta</taxon>
        <taxon>Spermatophyta</taxon>
        <taxon>Magnoliopsida</taxon>
        <taxon>eudicotyledons</taxon>
        <taxon>Gunneridae</taxon>
        <taxon>Pentapetalae</taxon>
        <taxon>asterids</taxon>
        <taxon>lamiids</taxon>
        <taxon>Lamiales</taxon>
        <taxon>Lamiaceae</taxon>
        <taxon>Nepetoideae</taxon>
        <taxon>Elsholtzieae</taxon>
        <taxon>Perilla</taxon>
    </lineage>
</organism>
<evidence type="ECO:0000256" key="5">
    <source>
        <dbReference type="ARBA" id="ARBA00022692"/>
    </source>
</evidence>
<dbReference type="PRINTS" id="PR00463">
    <property type="entry name" value="EP450I"/>
</dbReference>
<dbReference type="PANTHER" id="PTHR47955:SF22">
    <property type="entry name" value="CYTOCHROME P450 83B1-LIKE"/>
    <property type="match status" value="1"/>
</dbReference>
<evidence type="ECO:0000256" key="2">
    <source>
        <dbReference type="ARBA" id="ARBA00004167"/>
    </source>
</evidence>
<dbReference type="PRINTS" id="PR00385">
    <property type="entry name" value="P450"/>
</dbReference>
<evidence type="ECO:0000256" key="12">
    <source>
        <dbReference type="PIRSR" id="PIRSR602401-1"/>
    </source>
</evidence>
<reference evidence="15 16" key="1">
    <citation type="journal article" date="2021" name="Nat. Commun.">
        <title>Incipient diploidization of the medicinal plant Perilla within 10,000 years.</title>
        <authorList>
            <person name="Zhang Y."/>
            <person name="Shen Q."/>
            <person name="Leng L."/>
            <person name="Zhang D."/>
            <person name="Chen S."/>
            <person name="Shi Y."/>
            <person name="Ning Z."/>
            <person name="Chen S."/>
        </authorList>
    </citation>
    <scope>NUCLEOTIDE SEQUENCE [LARGE SCALE GENOMIC DNA]</scope>
    <source>
        <strain evidence="16">cv. PC099</strain>
    </source>
</reference>
<dbReference type="GO" id="GO:0016705">
    <property type="term" value="F:oxidoreductase activity, acting on paired donors, with incorporation or reduction of molecular oxygen"/>
    <property type="evidence" value="ECO:0007669"/>
    <property type="project" value="InterPro"/>
</dbReference>
<keyword evidence="8 13" id="KW-0560">Oxidoreductase</keyword>
<dbReference type="GO" id="GO:0004497">
    <property type="term" value="F:monooxygenase activity"/>
    <property type="evidence" value="ECO:0007669"/>
    <property type="project" value="UniProtKB-KW"/>
</dbReference>
<sequence length="515" mass="58984">MMIVGAVMSSIVIIFVMMMMRKKNRPPGPRGLPVVGNLVELKRSKVGILIYLQQLSKRYGPLVYLSYGSTPTLVVSSAKLAKQILKTQDLSFCSRPPVVGQQKLSYGGVDMAFSPYNNHWKEVRRICMLHLFSPKQVLSFRPIREQQVQLMMDKILSNNSTRVINLSEMAMSLATNIICGVAFGRTYDDHEYQKKRLDNLVLEAQALMVSFYFSDHFPRLTWVLDKLSGLMGRLDHNFREMDALYQQLIHDHLHPDHHPHRHDVIDLMIQLKRQTPDSITWDQIKALLMNLFVAGTDTVAAAVIWTMTALMLRPEIMKKTQTHIREAMKGKQKQQQKMMMIDEDDIDRLPYLKAVVMESLRLYPPAPLLYRRPTTTTTVEGYEIEAGSTFIINAWGIARDPETWENPEEFVPERFMKNEEYDDDIVNGYMMEDMWMLPFGGGRRGCPGMGMGMPSIHLALANLLYSFDWESASNNNTNINIIDTQALPGLTMHKKNPLLLLPTIHHHLIIPSSPI</sequence>
<dbReference type="EMBL" id="SDAM02029499">
    <property type="protein sequence ID" value="KAH6756897.1"/>
    <property type="molecule type" value="Genomic_DNA"/>
</dbReference>
<comment type="cofactor">
    <cofactor evidence="1 12">
        <name>heme</name>
        <dbReference type="ChEBI" id="CHEBI:30413"/>
    </cofactor>
</comment>
<evidence type="ECO:0008006" key="17">
    <source>
        <dbReference type="Google" id="ProtNLM"/>
    </source>
</evidence>
<dbReference type="Proteomes" id="UP001190926">
    <property type="component" value="Unassembled WGS sequence"/>
</dbReference>
<keyword evidence="16" id="KW-1185">Reference proteome</keyword>
<dbReference type="PANTHER" id="PTHR47955">
    <property type="entry name" value="CYTOCHROME P450 FAMILY 71 PROTEIN"/>
    <property type="match status" value="1"/>
</dbReference>
<evidence type="ECO:0000256" key="6">
    <source>
        <dbReference type="ARBA" id="ARBA00022723"/>
    </source>
</evidence>
<dbReference type="GO" id="GO:0016020">
    <property type="term" value="C:membrane"/>
    <property type="evidence" value="ECO:0007669"/>
    <property type="project" value="UniProtKB-SubCell"/>
</dbReference>
<keyword evidence="7 14" id="KW-1133">Transmembrane helix</keyword>
<dbReference type="InterPro" id="IPR036396">
    <property type="entry name" value="Cyt_P450_sf"/>
</dbReference>
<evidence type="ECO:0000313" key="16">
    <source>
        <dbReference type="Proteomes" id="UP001190926"/>
    </source>
</evidence>
<evidence type="ECO:0000256" key="9">
    <source>
        <dbReference type="ARBA" id="ARBA00023004"/>
    </source>
</evidence>
<evidence type="ECO:0000256" key="11">
    <source>
        <dbReference type="ARBA" id="ARBA00023136"/>
    </source>
</evidence>
<keyword evidence="11 14" id="KW-0472">Membrane</keyword>
<keyword evidence="9 12" id="KW-0408">Iron</keyword>
<name>A0AAD4IQ95_PERFH</name>
<feature type="binding site" description="axial binding residue" evidence="12">
    <location>
        <position position="446"/>
    </location>
    <ligand>
        <name>heme</name>
        <dbReference type="ChEBI" id="CHEBI:30413"/>
    </ligand>
    <ligandPart>
        <name>Fe</name>
        <dbReference type="ChEBI" id="CHEBI:18248"/>
    </ligandPart>
</feature>
<evidence type="ECO:0000256" key="13">
    <source>
        <dbReference type="RuleBase" id="RU000461"/>
    </source>
</evidence>
<dbReference type="Pfam" id="PF00067">
    <property type="entry name" value="p450"/>
    <property type="match status" value="1"/>
</dbReference>
<keyword evidence="10 13" id="KW-0503">Monooxygenase</keyword>
<dbReference type="InterPro" id="IPR017972">
    <property type="entry name" value="Cyt_P450_CS"/>
</dbReference>
<dbReference type="GO" id="GO:0005506">
    <property type="term" value="F:iron ion binding"/>
    <property type="evidence" value="ECO:0007669"/>
    <property type="project" value="InterPro"/>
</dbReference>
<dbReference type="PROSITE" id="PS00086">
    <property type="entry name" value="CYTOCHROME_P450"/>
    <property type="match status" value="1"/>
</dbReference>
<dbReference type="CDD" id="cd11072">
    <property type="entry name" value="CYP71-like"/>
    <property type="match status" value="1"/>
</dbReference>
<evidence type="ECO:0000256" key="4">
    <source>
        <dbReference type="ARBA" id="ARBA00022617"/>
    </source>
</evidence>
<evidence type="ECO:0000256" key="3">
    <source>
        <dbReference type="ARBA" id="ARBA00010617"/>
    </source>
</evidence>
<dbReference type="Gene3D" id="1.10.630.10">
    <property type="entry name" value="Cytochrome P450"/>
    <property type="match status" value="1"/>
</dbReference>
<evidence type="ECO:0000256" key="8">
    <source>
        <dbReference type="ARBA" id="ARBA00023002"/>
    </source>
</evidence>
<feature type="transmembrane region" description="Helical" evidence="14">
    <location>
        <begin position="6"/>
        <end position="21"/>
    </location>
</feature>
<dbReference type="InterPro" id="IPR001128">
    <property type="entry name" value="Cyt_P450"/>
</dbReference>
<comment type="similarity">
    <text evidence="3 13">Belongs to the cytochrome P450 family.</text>
</comment>
<comment type="subcellular location">
    <subcellularLocation>
        <location evidence="2">Membrane</location>
        <topology evidence="2">Single-pass membrane protein</topology>
    </subcellularLocation>
</comment>
<proteinExistence type="inferred from homology"/>
<comment type="caution">
    <text evidence="15">The sequence shown here is derived from an EMBL/GenBank/DDBJ whole genome shotgun (WGS) entry which is preliminary data.</text>
</comment>
<dbReference type="AlphaFoldDB" id="A0AAD4IQ95"/>